<dbReference type="EMBL" id="CAJPDS010000085">
    <property type="protein sequence ID" value="CAF9935750.1"/>
    <property type="molecule type" value="Genomic_DNA"/>
</dbReference>
<reference evidence="3" key="1">
    <citation type="submission" date="2021-03" db="EMBL/GenBank/DDBJ databases">
        <authorList>
            <person name="Tagirdzhanova G."/>
        </authorList>
    </citation>
    <scope>NUCLEOTIDE SEQUENCE</scope>
</reference>
<gene>
    <name evidence="3" type="ORF">HETSPECPRED_009892</name>
</gene>
<comment type="caution">
    <text evidence="3">The sequence shown here is derived from an EMBL/GenBank/DDBJ whole genome shotgun (WGS) entry which is preliminary data.</text>
</comment>
<proteinExistence type="predicted"/>
<feature type="compositionally biased region" description="Basic residues" evidence="1">
    <location>
        <begin position="9"/>
        <end position="20"/>
    </location>
</feature>
<dbReference type="OrthoDB" id="5296155at2759"/>
<evidence type="ECO:0000313" key="3">
    <source>
        <dbReference type="EMBL" id="CAF9935750.1"/>
    </source>
</evidence>
<keyword evidence="2" id="KW-0812">Transmembrane</keyword>
<dbReference type="AlphaFoldDB" id="A0A8H3IZ50"/>
<dbReference type="Proteomes" id="UP000664521">
    <property type="component" value="Unassembled WGS sequence"/>
</dbReference>
<keyword evidence="2" id="KW-1133">Transmembrane helix</keyword>
<evidence type="ECO:0000256" key="2">
    <source>
        <dbReference type="SAM" id="Phobius"/>
    </source>
</evidence>
<protein>
    <recommendedName>
        <fullName evidence="5">Tat pathway signal sequence</fullName>
    </recommendedName>
</protein>
<name>A0A8H3IZ50_9LECA</name>
<feature type="transmembrane region" description="Helical" evidence="2">
    <location>
        <begin position="102"/>
        <end position="124"/>
    </location>
</feature>
<keyword evidence="2" id="KW-0472">Membrane</keyword>
<evidence type="ECO:0008006" key="5">
    <source>
        <dbReference type="Google" id="ProtNLM"/>
    </source>
</evidence>
<evidence type="ECO:0000256" key="1">
    <source>
        <dbReference type="SAM" id="MobiDB-lite"/>
    </source>
</evidence>
<keyword evidence="4" id="KW-1185">Reference proteome</keyword>
<sequence>MDSTDRSLPRHSKNGAKRSRASSIGDARLSVIVEDGAVPQVPEKSRNNRTFSRGWAFNPPRHSFEESPPNYSFWDVTGPKGEKLTDVRNNKYIAQRGGWRRICLIFFVLLAVTLALSIGLGVGLHKKHTSSPTASAAPTSSTPAPNVTFPVGSYTFNTYLERVSTNCTSNATTWTCLPYYTYDSSPSQSKASFHWVISPSAPGSPTNLSISSSDDPFSHKFDNVSLELVDQGLPTERYTFNATVGKQVQPLNNVNCYFNATTLKASLYTRRKQVYSDTTYSSTVSSAAPASTGGAYSGGQQLWPNAIEITFSIGGGVGVPDCYLLDHGNPVEHFTQGLGLKTEAPDDVCSCFYKSVV</sequence>
<evidence type="ECO:0000313" key="4">
    <source>
        <dbReference type="Proteomes" id="UP000664521"/>
    </source>
</evidence>
<organism evidence="3 4">
    <name type="scientific">Heterodermia speciosa</name>
    <dbReference type="NCBI Taxonomy" id="116794"/>
    <lineage>
        <taxon>Eukaryota</taxon>
        <taxon>Fungi</taxon>
        <taxon>Dikarya</taxon>
        <taxon>Ascomycota</taxon>
        <taxon>Pezizomycotina</taxon>
        <taxon>Lecanoromycetes</taxon>
        <taxon>OSLEUM clade</taxon>
        <taxon>Lecanoromycetidae</taxon>
        <taxon>Caliciales</taxon>
        <taxon>Physciaceae</taxon>
        <taxon>Heterodermia</taxon>
    </lineage>
</organism>
<feature type="region of interest" description="Disordered" evidence="1">
    <location>
        <begin position="1"/>
        <end position="23"/>
    </location>
</feature>
<accession>A0A8H3IZ50</accession>